<name>A0A372NSH6_9SPHI</name>
<dbReference type="EMBL" id="QWDC01000002">
    <property type="protein sequence ID" value="RFZ92082.1"/>
    <property type="molecule type" value="Genomic_DNA"/>
</dbReference>
<proteinExistence type="predicted"/>
<protein>
    <recommendedName>
        <fullName evidence="4">TonB C-terminal domain-containing protein</fullName>
    </recommendedName>
</protein>
<organism evidence="2 3">
    <name type="scientific">Mucilaginibacter conchicola</name>
    <dbReference type="NCBI Taxonomy" id="2303333"/>
    <lineage>
        <taxon>Bacteria</taxon>
        <taxon>Pseudomonadati</taxon>
        <taxon>Bacteroidota</taxon>
        <taxon>Sphingobacteriia</taxon>
        <taxon>Sphingobacteriales</taxon>
        <taxon>Sphingobacteriaceae</taxon>
        <taxon>Mucilaginibacter</taxon>
    </lineage>
</organism>
<evidence type="ECO:0000313" key="2">
    <source>
        <dbReference type="EMBL" id="RFZ92082.1"/>
    </source>
</evidence>
<keyword evidence="1" id="KW-0732">Signal</keyword>
<gene>
    <name evidence="2" type="ORF">D0C36_11585</name>
</gene>
<feature type="chain" id="PRO_5016712713" description="TonB C-terminal domain-containing protein" evidence="1">
    <location>
        <begin position="20"/>
        <end position="130"/>
    </location>
</feature>
<evidence type="ECO:0008006" key="4">
    <source>
        <dbReference type="Google" id="ProtNLM"/>
    </source>
</evidence>
<dbReference type="AlphaFoldDB" id="A0A372NSH6"/>
<dbReference type="RefSeq" id="WP_117391793.1">
    <property type="nucleotide sequence ID" value="NZ_QWDC01000002.1"/>
</dbReference>
<keyword evidence="3" id="KW-1185">Reference proteome</keyword>
<dbReference type="Proteomes" id="UP000264217">
    <property type="component" value="Unassembled WGS sequence"/>
</dbReference>
<evidence type="ECO:0000256" key="1">
    <source>
        <dbReference type="SAM" id="SignalP"/>
    </source>
</evidence>
<evidence type="ECO:0000313" key="3">
    <source>
        <dbReference type="Proteomes" id="UP000264217"/>
    </source>
</evidence>
<dbReference type="OrthoDB" id="795848at2"/>
<feature type="signal peptide" evidence="1">
    <location>
        <begin position="1"/>
        <end position="19"/>
    </location>
</feature>
<accession>A0A372NSH6</accession>
<comment type="caution">
    <text evidence="2">The sequence shown here is derived from an EMBL/GenBank/DDBJ whole genome shotgun (WGS) entry which is preliminary data.</text>
</comment>
<sequence>MKLLKLTFLLLLPITSLFAQSKTAPVITDAFSDSLKVQIPRIAPTELSIKKITYVGNIAADGKVMKALIMRQEGGGSEAEAKFVVTLRALILAAPAWKPAFDTASNTAVEDEVKFTIELKKGDVKIKQDK</sequence>
<reference evidence="2 3" key="1">
    <citation type="submission" date="2018-08" db="EMBL/GenBank/DDBJ databases">
        <title>Mucilaginibacter sp. MYSH2.</title>
        <authorList>
            <person name="Seo T."/>
        </authorList>
    </citation>
    <scope>NUCLEOTIDE SEQUENCE [LARGE SCALE GENOMIC DNA]</scope>
    <source>
        <strain evidence="2 3">MYSH2</strain>
    </source>
</reference>